<dbReference type="InterPro" id="IPR051634">
    <property type="entry name" value="Extended_Synaptotagmin"/>
</dbReference>
<reference evidence="2 3" key="1">
    <citation type="submission" date="2024-03" db="EMBL/GenBank/DDBJ databases">
        <title>The Acrasis kona genome and developmental transcriptomes reveal deep origins of eukaryotic multicellular pathways.</title>
        <authorList>
            <person name="Sheikh S."/>
            <person name="Fu C.-J."/>
            <person name="Brown M.W."/>
            <person name="Baldauf S.L."/>
        </authorList>
    </citation>
    <scope>NUCLEOTIDE SEQUENCE [LARGE SCALE GENOMIC DNA]</scope>
    <source>
        <strain evidence="2 3">ATCC MYA-3509</strain>
    </source>
</reference>
<dbReference type="GO" id="GO:0005789">
    <property type="term" value="C:endoplasmic reticulum membrane"/>
    <property type="evidence" value="ECO:0007669"/>
    <property type="project" value="TreeGrafter"/>
</dbReference>
<dbReference type="EMBL" id="JAOPGA020000047">
    <property type="protein sequence ID" value="KAL0476484.1"/>
    <property type="molecule type" value="Genomic_DNA"/>
</dbReference>
<dbReference type="GO" id="GO:0031210">
    <property type="term" value="F:phosphatidylcholine binding"/>
    <property type="evidence" value="ECO:0007669"/>
    <property type="project" value="TreeGrafter"/>
</dbReference>
<gene>
    <name evidence="2" type="ORF">AKO1_006110</name>
</gene>
<dbReference type="AlphaFoldDB" id="A0AAW2YHB8"/>
<proteinExistence type="predicted"/>
<dbReference type="SUPFAM" id="SSF49562">
    <property type="entry name" value="C2 domain (Calcium/lipid-binding domain, CaLB)"/>
    <property type="match status" value="1"/>
</dbReference>
<dbReference type="PANTHER" id="PTHR45761:SF10">
    <property type="entry name" value="EXTENDED SYNAPTOTAGMIN-1-LIKE"/>
    <property type="match status" value="1"/>
</dbReference>
<dbReference type="GO" id="GO:0008429">
    <property type="term" value="F:phosphatidylethanolamine binding"/>
    <property type="evidence" value="ECO:0007669"/>
    <property type="project" value="TreeGrafter"/>
</dbReference>
<dbReference type="GO" id="GO:0005544">
    <property type="term" value="F:calcium-dependent phospholipid binding"/>
    <property type="evidence" value="ECO:0007669"/>
    <property type="project" value="TreeGrafter"/>
</dbReference>
<dbReference type="Gene3D" id="2.60.40.150">
    <property type="entry name" value="C2 domain"/>
    <property type="match status" value="1"/>
</dbReference>
<comment type="caution">
    <text evidence="2">The sequence shown here is derived from an EMBL/GenBank/DDBJ whole genome shotgun (WGS) entry which is preliminary data.</text>
</comment>
<dbReference type="InterPro" id="IPR035892">
    <property type="entry name" value="C2_domain_sf"/>
</dbReference>
<dbReference type="PROSITE" id="PS50004">
    <property type="entry name" value="C2"/>
    <property type="match status" value="1"/>
</dbReference>
<evidence type="ECO:0000313" key="2">
    <source>
        <dbReference type="EMBL" id="KAL0476484.1"/>
    </source>
</evidence>
<protein>
    <recommendedName>
        <fullName evidence="1">C2 domain-containing protein</fullName>
    </recommendedName>
</protein>
<dbReference type="Proteomes" id="UP001431209">
    <property type="component" value="Unassembled WGS sequence"/>
</dbReference>
<evidence type="ECO:0000313" key="3">
    <source>
        <dbReference type="Proteomes" id="UP001431209"/>
    </source>
</evidence>
<sequence>MPTLRVQVVQARDLKGKDGFINKTSDPYIVLRIGTCVAKTFAHNKNLNPVWNQTFDMKFSEPIQGVLSVECFDKNTFNPDESIGYFSIPLKDIDPYNTTDKWYRLNAVKHGDVRLVLTPVDGFSKPAPPTFQQLMPPGFAKPQVGINPGYLQPGLPHPYAPQQTHHNQLPPPIVHQQFTQQVPPPSYQPPYQPAFNPEAQTYPISSPYKNF</sequence>
<dbReference type="InterPro" id="IPR000008">
    <property type="entry name" value="C2_dom"/>
</dbReference>
<dbReference type="PANTHER" id="PTHR45761">
    <property type="entry name" value="EXTENDED SYNAPTOTAGMIN-LIKE PROTEIN 2, ISOFORM C"/>
    <property type="match status" value="1"/>
</dbReference>
<dbReference type="Pfam" id="PF00168">
    <property type="entry name" value="C2"/>
    <property type="match status" value="1"/>
</dbReference>
<organism evidence="2 3">
    <name type="scientific">Acrasis kona</name>
    <dbReference type="NCBI Taxonomy" id="1008807"/>
    <lineage>
        <taxon>Eukaryota</taxon>
        <taxon>Discoba</taxon>
        <taxon>Heterolobosea</taxon>
        <taxon>Tetramitia</taxon>
        <taxon>Eutetramitia</taxon>
        <taxon>Acrasidae</taxon>
        <taxon>Acrasis</taxon>
    </lineage>
</organism>
<keyword evidence="3" id="KW-1185">Reference proteome</keyword>
<feature type="domain" description="C2" evidence="1">
    <location>
        <begin position="1"/>
        <end position="103"/>
    </location>
</feature>
<accession>A0AAW2YHB8</accession>
<dbReference type="GO" id="GO:0005509">
    <property type="term" value="F:calcium ion binding"/>
    <property type="evidence" value="ECO:0007669"/>
    <property type="project" value="TreeGrafter"/>
</dbReference>
<evidence type="ECO:0000259" key="1">
    <source>
        <dbReference type="PROSITE" id="PS50004"/>
    </source>
</evidence>
<name>A0AAW2YHB8_9EUKA</name>
<dbReference type="SMART" id="SM00239">
    <property type="entry name" value="C2"/>
    <property type="match status" value="1"/>
</dbReference>
<dbReference type="GO" id="GO:0035091">
    <property type="term" value="F:phosphatidylinositol binding"/>
    <property type="evidence" value="ECO:0007669"/>
    <property type="project" value="TreeGrafter"/>
</dbReference>